<evidence type="ECO:0000313" key="2">
    <source>
        <dbReference type="Proteomes" id="UP000479190"/>
    </source>
</evidence>
<gene>
    <name evidence="1" type="ORF">TBRA_LOCUS837</name>
</gene>
<evidence type="ECO:0000313" key="1">
    <source>
        <dbReference type="EMBL" id="CAB0028698.1"/>
    </source>
</evidence>
<reference evidence="1 2" key="1">
    <citation type="submission" date="2020-02" db="EMBL/GenBank/DDBJ databases">
        <authorList>
            <person name="Ferguson B K."/>
        </authorList>
    </citation>
    <scope>NUCLEOTIDE SEQUENCE [LARGE SCALE GENOMIC DNA]</scope>
</reference>
<dbReference type="AlphaFoldDB" id="A0A6H5HYN4"/>
<protein>
    <submittedName>
        <fullName evidence="1">Uncharacterized protein</fullName>
    </submittedName>
</protein>
<sequence length="188" mass="22075">MKDQLACLREDILFLAGAEFKLLTQVGPLKKAARPPSLGQFRNFAPYIDLKKTRVTMYPTTYLRARGEGGKLRRLNPLAITYTRPIRSRRNNPTLKVMRELPRKNNTFLPTTELCERNIRKFPMYPKISMSLKSSMRLSKDFPLSKDLFFSLSKNSKFLHPCYQVMFCVTYTPIRYQIMLKILSWRVK</sequence>
<name>A0A6H5HYN4_9HYME</name>
<accession>A0A6H5HYN4</accession>
<keyword evidence="2" id="KW-1185">Reference proteome</keyword>
<organism evidence="1 2">
    <name type="scientific">Trichogramma brassicae</name>
    <dbReference type="NCBI Taxonomy" id="86971"/>
    <lineage>
        <taxon>Eukaryota</taxon>
        <taxon>Metazoa</taxon>
        <taxon>Ecdysozoa</taxon>
        <taxon>Arthropoda</taxon>
        <taxon>Hexapoda</taxon>
        <taxon>Insecta</taxon>
        <taxon>Pterygota</taxon>
        <taxon>Neoptera</taxon>
        <taxon>Endopterygota</taxon>
        <taxon>Hymenoptera</taxon>
        <taxon>Apocrita</taxon>
        <taxon>Proctotrupomorpha</taxon>
        <taxon>Chalcidoidea</taxon>
        <taxon>Trichogrammatidae</taxon>
        <taxon>Trichogramma</taxon>
    </lineage>
</organism>
<proteinExistence type="predicted"/>
<dbReference type="Proteomes" id="UP000479190">
    <property type="component" value="Unassembled WGS sequence"/>
</dbReference>
<dbReference type="EMBL" id="CADCXV010000180">
    <property type="protein sequence ID" value="CAB0028698.1"/>
    <property type="molecule type" value="Genomic_DNA"/>
</dbReference>